<dbReference type="PANTHER" id="PTHR43243:SF4">
    <property type="entry name" value="CATIONIC AMINO ACID TRANSPORTER 4"/>
    <property type="match status" value="1"/>
</dbReference>
<evidence type="ECO:0000256" key="2">
    <source>
        <dbReference type="ARBA" id="ARBA00022448"/>
    </source>
</evidence>
<feature type="transmembrane region" description="Helical" evidence="6">
    <location>
        <begin position="6"/>
        <end position="26"/>
    </location>
</feature>
<dbReference type="Pfam" id="PF13520">
    <property type="entry name" value="AA_permease_2"/>
    <property type="match status" value="1"/>
</dbReference>
<organism evidence="7">
    <name type="scientific">uncultured Sulfurovum sp</name>
    <dbReference type="NCBI Taxonomy" id="269237"/>
    <lineage>
        <taxon>Bacteria</taxon>
        <taxon>Pseudomonadati</taxon>
        <taxon>Campylobacterota</taxon>
        <taxon>Epsilonproteobacteria</taxon>
        <taxon>Campylobacterales</taxon>
        <taxon>Sulfurovaceae</taxon>
        <taxon>Sulfurovum</taxon>
        <taxon>environmental samples</taxon>
    </lineage>
</organism>
<feature type="transmembrane region" description="Helical" evidence="6">
    <location>
        <begin position="162"/>
        <end position="183"/>
    </location>
</feature>
<feature type="transmembrane region" description="Helical" evidence="6">
    <location>
        <begin position="137"/>
        <end position="156"/>
    </location>
</feature>
<keyword evidence="2" id="KW-0813">Transport</keyword>
<name>A0A6S6SNS5_9BACT</name>
<dbReference type="Gene3D" id="1.20.1740.10">
    <property type="entry name" value="Amino acid/polyamine transporter I"/>
    <property type="match status" value="1"/>
</dbReference>
<sequence>SLELWQGIFVGVFLVFYAFIGFEDMVNIAQEVKDVKRTLPIAIIASIGITFIIYLVVSMVAIFTMDLETLALSSSPLAEIAKKEGYLSYLILWSIGILAGLNGALVQIIMASRVLYGISQNGKKDSLFSSINARTGTPIYATLLVVLIVLLLALSFDLVPLAKITSSIILVLFIVVNASLIVIKKREGRHKEFNLPIIMPYIGLFSALSILIVHLMMLL</sequence>
<dbReference type="PANTHER" id="PTHR43243">
    <property type="entry name" value="INNER MEMBRANE TRANSPORTER YGJI-RELATED"/>
    <property type="match status" value="1"/>
</dbReference>
<evidence type="ECO:0000256" key="4">
    <source>
        <dbReference type="ARBA" id="ARBA00022989"/>
    </source>
</evidence>
<keyword evidence="3 6" id="KW-0812">Transmembrane</keyword>
<dbReference type="EMBL" id="CACVAS010000032">
    <property type="protein sequence ID" value="CAA6804298.1"/>
    <property type="molecule type" value="Genomic_DNA"/>
</dbReference>
<protein>
    <submittedName>
        <fullName evidence="7">Amino acid permease</fullName>
    </submittedName>
</protein>
<reference evidence="7" key="1">
    <citation type="submission" date="2020-01" db="EMBL/GenBank/DDBJ databases">
        <authorList>
            <person name="Meier V. D."/>
            <person name="Meier V D."/>
        </authorList>
    </citation>
    <scope>NUCLEOTIDE SEQUENCE</scope>
    <source>
        <strain evidence="7">HLG_WM_MAG_01</strain>
    </source>
</reference>
<evidence type="ECO:0000313" key="7">
    <source>
        <dbReference type="EMBL" id="CAA6804298.1"/>
    </source>
</evidence>
<comment type="subcellular location">
    <subcellularLocation>
        <location evidence="1">Membrane</location>
        <topology evidence="1">Multi-pass membrane protein</topology>
    </subcellularLocation>
</comment>
<dbReference type="GO" id="GO:0015171">
    <property type="term" value="F:amino acid transmembrane transporter activity"/>
    <property type="evidence" value="ECO:0007669"/>
    <property type="project" value="TreeGrafter"/>
</dbReference>
<dbReference type="GO" id="GO:0016020">
    <property type="term" value="C:membrane"/>
    <property type="evidence" value="ECO:0007669"/>
    <property type="project" value="UniProtKB-SubCell"/>
</dbReference>
<evidence type="ECO:0000256" key="6">
    <source>
        <dbReference type="SAM" id="Phobius"/>
    </source>
</evidence>
<accession>A0A6S6SNS5</accession>
<evidence type="ECO:0000256" key="1">
    <source>
        <dbReference type="ARBA" id="ARBA00004141"/>
    </source>
</evidence>
<feature type="non-terminal residue" evidence="7">
    <location>
        <position position="1"/>
    </location>
</feature>
<keyword evidence="4 6" id="KW-1133">Transmembrane helix</keyword>
<feature type="transmembrane region" description="Helical" evidence="6">
    <location>
        <begin position="195"/>
        <end position="217"/>
    </location>
</feature>
<feature type="transmembrane region" description="Helical" evidence="6">
    <location>
        <begin position="85"/>
        <end position="116"/>
    </location>
</feature>
<feature type="transmembrane region" description="Helical" evidence="6">
    <location>
        <begin position="38"/>
        <end position="65"/>
    </location>
</feature>
<evidence type="ECO:0000256" key="5">
    <source>
        <dbReference type="ARBA" id="ARBA00023136"/>
    </source>
</evidence>
<dbReference type="AlphaFoldDB" id="A0A6S6SNS5"/>
<keyword evidence="5 6" id="KW-0472">Membrane</keyword>
<dbReference type="InterPro" id="IPR002293">
    <property type="entry name" value="AA/rel_permease1"/>
</dbReference>
<proteinExistence type="predicted"/>
<gene>
    <name evidence="7" type="ORF">HELGO_WM81174</name>
</gene>
<evidence type="ECO:0000256" key="3">
    <source>
        <dbReference type="ARBA" id="ARBA00022692"/>
    </source>
</evidence>